<proteinExistence type="predicted"/>
<keyword evidence="1" id="KW-0472">Membrane</keyword>
<reference evidence="2 3" key="1">
    <citation type="journal article" date="2017" name="Environ. Microbiol.">
        <title>Decay of the glycolytic pathway and adaptation to intranuclear parasitism within Enterocytozoonidae microsporidia.</title>
        <authorList>
            <person name="Wiredu Boakye D."/>
            <person name="Jaroenlak P."/>
            <person name="Prachumwat A."/>
            <person name="Williams T.A."/>
            <person name="Bateman K.S."/>
            <person name="Itsathitphaisarn O."/>
            <person name="Sritunyalucksana K."/>
            <person name="Paszkiewicz K.H."/>
            <person name="Moore K.A."/>
            <person name="Stentiford G.D."/>
            <person name="Williams B.A."/>
        </authorList>
    </citation>
    <scope>NUCLEOTIDE SEQUENCE [LARGE SCALE GENOMIC DNA]</scope>
    <source>
        <strain evidence="2 3">TH1</strain>
    </source>
</reference>
<keyword evidence="3" id="KW-1185">Reference proteome</keyword>
<evidence type="ECO:0000313" key="2">
    <source>
        <dbReference type="EMBL" id="OQS55209.1"/>
    </source>
</evidence>
<comment type="caution">
    <text evidence="2">The sequence shown here is derived from an EMBL/GenBank/DDBJ whole genome shotgun (WGS) entry which is preliminary data.</text>
</comment>
<gene>
    <name evidence="2" type="ORF">EHP00_1593</name>
</gene>
<dbReference type="VEuPathDB" id="MicrosporidiaDB:EHP00_1593"/>
<evidence type="ECO:0000256" key="1">
    <source>
        <dbReference type="SAM" id="Phobius"/>
    </source>
</evidence>
<evidence type="ECO:0000313" key="3">
    <source>
        <dbReference type="Proteomes" id="UP000192758"/>
    </source>
</evidence>
<accession>A0A1W0E7S5</accession>
<dbReference type="AlphaFoldDB" id="A0A1W0E7S5"/>
<keyword evidence="1" id="KW-0812">Transmembrane</keyword>
<protein>
    <submittedName>
        <fullName evidence="2">Uncharacterized protein</fullName>
    </submittedName>
</protein>
<dbReference type="Proteomes" id="UP000192758">
    <property type="component" value="Unassembled WGS sequence"/>
</dbReference>
<dbReference type="PROSITE" id="PS51257">
    <property type="entry name" value="PROKAR_LIPOPROTEIN"/>
    <property type="match status" value="1"/>
</dbReference>
<sequence>MKILDRKILLAFSYIVFLACLIVFIILWSLGRVFLINGIMHRGKNKIQMPVFFDRSDPEKIISFTSDGKQNKIKKHNLINHTAYTSGISKHRYFMHSYPGTKNISMQNYEIDVNEQSITTYSNSGYVFMDVISEVNISPKELAMVEITKANKMCFSKNILLGTFSEFISDLCMFSYTNTMVKFVGTRTHLWLSTNRRTKVYKNTTNAKISGMLTTCTVRPESVCISGYLQNRKFVLRLLRHVLCIVYLPEEGKEEASISLDKEMQRQVEHFDFSSLSKVAKYKKKIGNAIIKYVARCNEIPLTLERLSNIGNSVFSVHNFFTSRVNEPNFTKPLKPTMEDIEPFLE</sequence>
<name>A0A1W0E7S5_9MICR</name>
<dbReference type="EMBL" id="MNPJ01000013">
    <property type="protein sequence ID" value="OQS55209.1"/>
    <property type="molecule type" value="Genomic_DNA"/>
</dbReference>
<keyword evidence="1" id="KW-1133">Transmembrane helix</keyword>
<organism evidence="2 3">
    <name type="scientific">Ecytonucleospora hepatopenaei</name>
    <dbReference type="NCBI Taxonomy" id="646526"/>
    <lineage>
        <taxon>Eukaryota</taxon>
        <taxon>Fungi</taxon>
        <taxon>Fungi incertae sedis</taxon>
        <taxon>Microsporidia</taxon>
        <taxon>Enterocytozoonidae</taxon>
        <taxon>Ecytonucleospora</taxon>
    </lineage>
</organism>
<feature type="transmembrane region" description="Helical" evidence="1">
    <location>
        <begin position="12"/>
        <end position="35"/>
    </location>
</feature>